<keyword evidence="1" id="KW-0472">Membrane</keyword>
<dbReference type="Proteomes" id="UP000326924">
    <property type="component" value="Unassembled WGS sequence"/>
</dbReference>
<protein>
    <submittedName>
        <fullName evidence="2">Uncharacterized protein</fullName>
    </submittedName>
</protein>
<sequence>MHPKRGAVQLETMLWHGESQGSTPDRCFELDEGGKQKVTSNQPTPCAHRTLSDDNAQTINQPLNSSVCSSFGSSDPTNQQLIPASQSLCMRVWPPSILNDPCCRIGPPPPMIWRRRIAACCCCDSRTQAATDNFQGLARPASPHQFQKQSEISRSRKASSWGGMQPILFDFLRCHSESLDCYPVSTRLSEKLNKGHPMGAYLVGSVLGPALLPMLLAAMAVEVWLRGRPARMG</sequence>
<accession>A0A5J5ER70</accession>
<proteinExistence type="predicted"/>
<dbReference type="InParanoid" id="A0A5J5ER70"/>
<evidence type="ECO:0000313" key="2">
    <source>
        <dbReference type="EMBL" id="KAA8900817.1"/>
    </source>
</evidence>
<dbReference type="AlphaFoldDB" id="A0A5J5ER70"/>
<name>A0A5J5ER70_9PEZI</name>
<gene>
    <name evidence="2" type="ORF">FN846DRAFT_127125</name>
</gene>
<evidence type="ECO:0000313" key="3">
    <source>
        <dbReference type="Proteomes" id="UP000326924"/>
    </source>
</evidence>
<keyword evidence="1" id="KW-1133">Transmembrane helix</keyword>
<comment type="caution">
    <text evidence="2">The sequence shown here is derived from an EMBL/GenBank/DDBJ whole genome shotgun (WGS) entry which is preliminary data.</text>
</comment>
<keyword evidence="3" id="KW-1185">Reference proteome</keyword>
<evidence type="ECO:0000256" key="1">
    <source>
        <dbReference type="SAM" id="Phobius"/>
    </source>
</evidence>
<feature type="transmembrane region" description="Helical" evidence="1">
    <location>
        <begin position="198"/>
        <end position="225"/>
    </location>
</feature>
<dbReference type="EMBL" id="VXIS01000149">
    <property type="protein sequence ID" value="KAA8900817.1"/>
    <property type="molecule type" value="Genomic_DNA"/>
</dbReference>
<organism evidence="2 3">
    <name type="scientific">Sphaerosporella brunnea</name>
    <dbReference type="NCBI Taxonomy" id="1250544"/>
    <lineage>
        <taxon>Eukaryota</taxon>
        <taxon>Fungi</taxon>
        <taxon>Dikarya</taxon>
        <taxon>Ascomycota</taxon>
        <taxon>Pezizomycotina</taxon>
        <taxon>Pezizomycetes</taxon>
        <taxon>Pezizales</taxon>
        <taxon>Pyronemataceae</taxon>
        <taxon>Sphaerosporella</taxon>
    </lineage>
</organism>
<keyword evidence="1" id="KW-0812">Transmembrane</keyword>
<reference evidence="2 3" key="1">
    <citation type="submission" date="2019-09" db="EMBL/GenBank/DDBJ databases">
        <title>Draft genome of the ectomycorrhizal ascomycete Sphaerosporella brunnea.</title>
        <authorList>
            <consortium name="DOE Joint Genome Institute"/>
            <person name="Benucci G.M."/>
            <person name="Marozzi G."/>
            <person name="Antonielli L."/>
            <person name="Sanchez S."/>
            <person name="Marco P."/>
            <person name="Wang X."/>
            <person name="Falini L.B."/>
            <person name="Barry K."/>
            <person name="Haridas S."/>
            <person name="Lipzen A."/>
            <person name="Labutti K."/>
            <person name="Grigoriev I.V."/>
            <person name="Murat C."/>
            <person name="Martin F."/>
            <person name="Albertini E."/>
            <person name="Donnini D."/>
            <person name="Bonito G."/>
        </authorList>
    </citation>
    <scope>NUCLEOTIDE SEQUENCE [LARGE SCALE GENOMIC DNA]</scope>
    <source>
        <strain evidence="2 3">Sb_GMNB300</strain>
    </source>
</reference>